<keyword evidence="1" id="KW-0732">Signal</keyword>
<feature type="chain" id="PRO_5040249254" evidence="1">
    <location>
        <begin position="22"/>
        <end position="74"/>
    </location>
</feature>
<comment type="caution">
    <text evidence="2">The sequence shown here is derived from an EMBL/GenBank/DDBJ whole genome shotgun (WGS) entry which is preliminary data.</text>
</comment>
<accession>A0A9P7DD33</accession>
<evidence type="ECO:0000256" key="1">
    <source>
        <dbReference type="SAM" id="SignalP"/>
    </source>
</evidence>
<dbReference type="RefSeq" id="XP_041155240.1">
    <property type="nucleotide sequence ID" value="XM_041312053.1"/>
</dbReference>
<organism evidence="2 3">
    <name type="scientific">Suillus plorans</name>
    <dbReference type="NCBI Taxonomy" id="116603"/>
    <lineage>
        <taxon>Eukaryota</taxon>
        <taxon>Fungi</taxon>
        <taxon>Dikarya</taxon>
        <taxon>Basidiomycota</taxon>
        <taxon>Agaricomycotina</taxon>
        <taxon>Agaricomycetes</taxon>
        <taxon>Agaricomycetidae</taxon>
        <taxon>Boletales</taxon>
        <taxon>Suillineae</taxon>
        <taxon>Suillaceae</taxon>
        <taxon>Suillus</taxon>
    </lineage>
</organism>
<keyword evidence="3" id="KW-1185">Reference proteome</keyword>
<dbReference type="Proteomes" id="UP000719766">
    <property type="component" value="Unassembled WGS sequence"/>
</dbReference>
<evidence type="ECO:0000313" key="3">
    <source>
        <dbReference type="Proteomes" id="UP000719766"/>
    </source>
</evidence>
<evidence type="ECO:0000313" key="2">
    <source>
        <dbReference type="EMBL" id="KAG1787946.1"/>
    </source>
</evidence>
<name>A0A9P7DD33_9AGAM</name>
<dbReference type="OrthoDB" id="2664755at2759"/>
<dbReference type="EMBL" id="JABBWE010000073">
    <property type="protein sequence ID" value="KAG1787946.1"/>
    <property type="molecule type" value="Genomic_DNA"/>
</dbReference>
<gene>
    <name evidence="2" type="ORF">HD556DRAFT_928045</name>
</gene>
<proteinExistence type="predicted"/>
<feature type="signal peptide" evidence="1">
    <location>
        <begin position="1"/>
        <end position="21"/>
    </location>
</feature>
<dbReference type="GeneID" id="64605817"/>
<dbReference type="AlphaFoldDB" id="A0A9P7DD33"/>
<protein>
    <submittedName>
        <fullName evidence="2">Uncharacterized protein</fullName>
    </submittedName>
</protein>
<reference evidence="2" key="1">
    <citation type="journal article" date="2020" name="New Phytol.">
        <title>Comparative genomics reveals dynamic genome evolution in host specialist ectomycorrhizal fungi.</title>
        <authorList>
            <person name="Lofgren L.A."/>
            <person name="Nguyen N.H."/>
            <person name="Vilgalys R."/>
            <person name="Ruytinx J."/>
            <person name="Liao H.L."/>
            <person name="Branco S."/>
            <person name="Kuo A."/>
            <person name="LaButti K."/>
            <person name="Lipzen A."/>
            <person name="Andreopoulos W."/>
            <person name="Pangilinan J."/>
            <person name="Riley R."/>
            <person name="Hundley H."/>
            <person name="Na H."/>
            <person name="Barry K."/>
            <person name="Grigoriev I.V."/>
            <person name="Stajich J.E."/>
            <person name="Kennedy P.G."/>
        </authorList>
    </citation>
    <scope>NUCLEOTIDE SEQUENCE</scope>
    <source>
        <strain evidence="2">S12</strain>
    </source>
</reference>
<sequence>MSCITMISTLNVIIVLHSVLASRILFSLQADREQSVIPTYLSTNAPEMQSIPDGFQAWYEGRETFTGAGQPDQA</sequence>